<dbReference type="Proteomes" id="UP000614424">
    <property type="component" value="Unassembled WGS sequence"/>
</dbReference>
<keyword evidence="2" id="KW-1133">Transmembrane helix</keyword>
<protein>
    <submittedName>
        <fullName evidence="3">AsmA-like C-terminal domain-containing protein</fullName>
    </submittedName>
</protein>
<comment type="caution">
    <text evidence="3">The sequence shown here is derived from an EMBL/GenBank/DDBJ whole genome shotgun (WGS) entry which is preliminary data.</text>
</comment>
<evidence type="ECO:0000313" key="3">
    <source>
        <dbReference type="EMBL" id="MBC8316371.1"/>
    </source>
</evidence>
<dbReference type="PANTHER" id="PTHR30441:SF4">
    <property type="entry name" value="PROTEIN ASMA"/>
    <property type="match status" value="1"/>
</dbReference>
<keyword evidence="2" id="KW-0472">Membrane</keyword>
<evidence type="ECO:0000313" key="4">
    <source>
        <dbReference type="Proteomes" id="UP000614424"/>
    </source>
</evidence>
<dbReference type="GO" id="GO:0005886">
    <property type="term" value="C:plasma membrane"/>
    <property type="evidence" value="ECO:0007669"/>
    <property type="project" value="TreeGrafter"/>
</dbReference>
<feature type="region of interest" description="Disordered" evidence="1">
    <location>
        <begin position="1222"/>
        <end position="1241"/>
    </location>
</feature>
<dbReference type="InterPro" id="IPR052894">
    <property type="entry name" value="AsmA-related"/>
</dbReference>
<sequence length="1241" mass="137587">MNRTAKILIILLLVLFSVCWITPYLIHTQHIRTALVERISSSVKAETTVEKIRWRWLPLPHVTLYDSHIHNDDFDLNIPKTRIYPNWLALFNQKVTVGRIYLQEPEFSAHPSFFSATGTSSFILPQANLVIHDGSLKADLPDFKGVKHQTIHFENTNMNLRNSGDHATFTLQSNSSFSDSLKISGKYLFGSKEFSTKSIIKKFQLDNILTHGNSWISPLPSDVDMEFDLIGQGTEELRILFSGNIPDFSVQRLEDKAEFHFDTADFVFEKNSDSLKLNLINLQLANPGLQLSGEIEEYYTADLEEPSYLLDLKSRNINLNEVRTKLLALLGDTSITSTICDIVRGGRATSASYTFNAPLSGFSHIESMAIKVDVASADIHVPAVNLDLKQASGPIQIIDGDLSGKGLSTWLGNSFGSNGSFLLGLGSHKWAFNLDVDIDADVSELPGTLHDLIDADVFKKEIVQFAGAGRTKAHLLIGDDLRDFSVLVNINNTTDAGIYYDRIPWPIKLEKGSIYVIDSKAVWKNISAVVGPHTIQEVSGETSWEDDAVPTEIKSLSASINTDSLHQELLKYPQLADIINSHLQSATGVLDIKQGVVKGPFFDPRNWDYQFNTEFRDVVFSTPHLPGPVQLTTGSALIQPGAIQLEEMDTTFLNSPLSLTTVLNQQQNKNWQGSLTVNGPLTIAQTNWLRAKRWLPEQLLPTTPSNLDNFDLTWGEHTHTAKGTVSNTTLSGTPARADFAFHSDTAGLQNLVIELENENERGQLSILKPSTPSLPAKISWKGLVSQQTLSAIFDKQHTYSGQLSGDFMITLPVGNTPLNIDGQVSVNNLQRGWGEQLRQISIQSLNLTGKGNELFVNNMDIEYQNETAFISGKLLFTPSNVHLDLQQKATTLSEQKLSDFINDLSSFFGKFDVITESDNNEKPKTVSILSGLIHLQADKFLLDAASNEEKDDVYVIEPLQATVDLSNPQATTLNISDSLICSLPLEGTLQWTDTYTQKDFNLALPEEQTLFFQKFLPCVGVKKKFIEGAFNVNGTITDTDGDLTAGSFTLTSTNGTLWRLVFLSKIFQLINFTDLYEGLFSKGFPYTVLDLNAHIKNNLLIFDKAVIEGQGLNLMIQGSVNLKNSEANLIVFIIPFKSIDAIIKNIPLVGKFINRLVGGKKGHIITIPVEVSGNIKDPVVTLMSPKAVGSSAIDFILDTITFPLDVLPDFSYEKKEVEVWIPEEKSDETPSASEKNERSEK</sequence>
<organism evidence="3 4">
    <name type="scientific">Candidatus Desulfobia pelagia</name>
    <dbReference type="NCBI Taxonomy" id="2841692"/>
    <lineage>
        <taxon>Bacteria</taxon>
        <taxon>Pseudomonadati</taxon>
        <taxon>Thermodesulfobacteriota</taxon>
        <taxon>Desulfobulbia</taxon>
        <taxon>Desulfobulbales</taxon>
        <taxon>Desulfobulbaceae</taxon>
        <taxon>Candidatus Desulfobia</taxon>
    </lineage>
</organism>
<dbReference type="PANTHER" id="PTHR30441">
    <property type="entry name" value="DUF748 DOMAIN-CONTAINING PROTEIN"/>
    <property type="match status" value="1"/>
</dbReference>
<gene>
    <name evidence="3" type="ORF">H8E41_00590</name>
</gene>
<dbReference type="AlphaFoldDB" id="A0A8J6TB10"/>
<keyword evidence="2" id="KW-0812">Transmembrane</keyword>
<proteinExistence type="predicted"/>
<evidence type="ECO:0000256" key="1">
    <source>
        <dbReference type="SAM" id="MobiDB-lite"/>
    </source>
</evidence>
<reference evidence="3 4" key="1">
    <citation type="submission" date="2020-08" db="EMBL/GenBank/DDBJ databases">
        <title>Bridging the membrane lipid divide: bacteria of the FCB group superphylum have the potential to synthesize archaeal ether lipids.</title>
        <authorList>
            <person name="Villanueva L."/>
            <person name="Von Meijenfeldt F.A.B."/>
            <person name="Westbye A.B."/>
            <person name="Yadav S."/>
            <person name="Hopmans E.C."/>
            <person name="Dutilh B.E."/>
            <person name="Sinninghe Damste J.S."/>
        </authorList>
    </citation>
    <scope>NUCLEOTIDE SEQUENCE [LARGE SCALE GENOMIC DNA]</scope>
    <source>
        <strain evidence="3">NIOZ-UU47</strain>
    </source>
</reference>
<dbReference type="EMBL" id="JACNJZ010000028">
    <property type="protein sequence ID" value="MBC8316371.1"/>
    <property type="molecule type" value="Genomic_DNA"/>
</dbReference>
<name>A0A8J6TB10_9BACT</name>
<dbReference type="GO" id="GO:0090313">
    <property type="term" value="P:regulation of protein targeting to membrane"/>
    <property type="evidence" value="ECO:0007669"/>
    <property type="project" value="TreeGrafter"/>
</dbReference>
<accession>A0A8J6TB10</accession>
<feature type="transmembrane region" description="Helical" evidence="2">
    <location>
        <begin position="7"/>
        <end position="26"/>
    </location>
</feature>
<evidence type="ECO:0000256" key="2">
    <source>
        <dbReference type="SAM" id="Phobius"/>
    </source>
</evidence>